<feature type="domain" description="NAD-dependent epimerase/dehydratase" evidence="2">
    <location>
        <begin position="4"/>
        <end position="213"/>
    </location>
</feature>
<dbReference type="Pfam" id="PF01370">
    <property type="entry name" value="Epimerase"/>
    <property type="match status" value="1"/>
</dbReference>
<dbReference type="SUPFAM" id="SSF51735">
    <property type="entry name" value="NAD(P)-binding Rossmann-fold domains"/>
    <property type="match status" value="1"/>
</dbReference>
<comment type="caution">
    <text evidence="3">The sequence shown here is derived from an EMBL/GenBank/DDBJ whole genome shotgun (WGS) entry which is preliminary data.</text>
</comment>
<evidence type="ECO:0000259" key="2">
    <source>
        <dbReference type="Pfam" id="PF01370"/>
    </source>
</evidence>
<dbReference type="Proteomes" id="UP001301012">
    <property type="component" value="Unassembled WGS sequence"/>
</dbReference>
<proteinExistence type="inferred from homology"/>
<dbReference type="InterPro" id="IPR001509">
    <property type="entry name" value="Epimerase_deHydtase"/>
</dbReference>
<dbReference type="EMBL" id="JASKYM010000001">
    <property type="protein sequence ID" value="MDK2562691.1"/>
    <property type="molecule type" value="Genomic_DNA"/>
</dbReference>
<protein>
    <submittedName>
        <fullName evidence="3">NAD(P)-dependent oxidoreductase</fullName>
    </submittedName>
</protein>
<comment type="similarity">
    <text evidence="1">Belongs to the NAD(P)-dependent epimerase/dehydratase family.</text>
</comment>
<accession>A0ABT7E6Z7</accession>
<evidence type="ECO:0000256" key="1">
    <source>
        <dbReference type="ARBA" id="ARBA00007637"/>
    </source>
</evidence>
<reference evidence="3 4" key="1">
    <citation type="submission" date="2023-05" db="EMBL/GenBank/DDBJ databases">
        <title>Rombocin, a short stable natural nisin variant, displays selective antimicrobial activity against Listeria monocytogenes and employs dual mode of action to kill target bacterial strains.</title>
        <authorList>
            <person name="Wambui J."/>
            <person name="Stephan R."/>
            <person name="Kuipers O.P."/>
        </authorList>
    </citation>
    <scope>NUCLEOTIDE SEQUENCE [LARGE SCALE GENOMIC DNA]</scope>
    <source>
        <strain evidence="3 4">RC002</strain>
    </source>
</reference>
<evidence type="ECO:0000313" key="4">
    <source>
        <dbReference type="Proteomes" id="UP001301012"/>
    </source>
</evidence>
<dbReference type="RefSeq" id="WP_284131655.1">
    <property type="nucleotide sequence ID" value="NZ_JASKYM010000001.1"/>
</dbReference>
<sequence>MKKILLIGGTGYIGRNIKEYLESLNYIIKSPTSSELDATDEKKVRDFLSKEYYDVVIHSAVDNSCTKLYKDNSKVLYNSLNIFYSFEKNKKLFGKMIYFGSGAEYNKENDIKNVSEEEFGNSIPKDEYGFAKYIIAKQIENSDNIYNLRLFGVFGKYEHWKSKFISNACCKVIKGIPISIRQNVYFDYLAIEDLCKIVEWFINNKPKFNVYNVTTGKSIDLLTIAEMINGYSVDKLPIYVCKDGLAKEYTSSNQRMLNEIGSFEFTNIEDSIKELIDYYNENSERIDMYSLLY</sequence>
<keyword evidence="4" id="KW-1185">Reference proteome</keyword>
<gene>
    <name evidence="3" type="ORF">QOZ84_03945</name>
</gene>
<dbReference type="Gene3D" id="3.40.50.720">
    <property type="entry name" value="NAD(P)-binding Rossmann-like Domain"/>
    <property type="match status" value="1"/>
</dbReference>
<organism evidence="3 4">
    <name type="scientific">Romboutsia sedimentorum</name>
    <dbReference type="NCBI Taxonomy" id="1368474"/>
    <lineage>
        <taxon>Bacteria</taxon>
        <taxon>Bacillati</taxon>
        <taxon>Bacillota</taxon>
        <taxon>Clostridia</taxon>
        <taxon>Peptostreptococcales</taxon>
        <taxon>Peptostreptococcaceae</taxon>
        <taxon>Romboutsia</taxon>
    </lineage>
</organism>
<dbReference type="InterPro" id="IPR036291">
    <property type="entry name" value="NAD(P)-bd_dom_sf"/>
</dbReference>
<evidence type="ECO:0000313" key="3">
    <source>
        <dbReference type="EMBL" id="MDK2562691.1"/>
    </source>
</evidence>
<name>A0ABT7E6Z7_9FIRM</name>
<dbReference type="PANTHER" id="PTHR43000">
    <property type="entry name" value="DTDP-D-GLUCOSE 4,6-DEHYDRATASE-RELATED"/>
    <property type="match status" value="1"/>
</dbReference>